<keyword evidence="2" id="KW-1185">Reference proteome</keyword>
<evidence type="ECO:0000313" key="1">
    <source>
        <dbReference type="EMBL" id="EOZ96565.1"/>
    </source>
</evidence>
<evidence type="ECO:0000313" key="2">
    <source>
        <dbReference type="Proteomes" id="UP000006073"/>
    </source>
</evidence>
<organism evidence="1 2">
    <name type="scientific">Indibacter alkaliphilus (strain CCUG 57479 / KCTC 22604 / LW1)</name>
    <dbReference type="NCBI Taxonomy" id="1189612"/>
    <lineage>
        <taxon>Bacteria</taxon>
        <taxon>Pseudomonadati</taxon>
        <taxon>Bacteroidota</taxon>
        <taxon>Cytophagia</taxon>
        <taxon>Cytophagales</taxon>
        <taxon>Cyclobacteriaceae</taxon>
    </lineage>
</organism>
<dbReference type="Proteomes" id="UP000006073">
    <property type="component" value="Unassembled WGS sequence"/>
</dbReference>
<proteinExistence type="predicted"/>
<protein>
    <submittedName>
        <fullName evidence="1">Uncharacterized protein</fullName>
    </submittedName>
</protein>
<dbReference type="AlphaFoldDB" id="S2DHI2"/>
<accession>S2DHI2</accession>
<name>S2DHI2_INDAL</name>
<dbReference type="EMBL" id="ALWO02000033">
    <property type="protein sequence ID" value="EOZ96565.1"/>
    <property type="molecule type" value="Genomic_DNA"/>
</dbReference>
<reference evidence="1 2" key="1">
    <citation type="journal article" date="2013" name="Genome Announc.">
        <title>Draft Genome Sequence of Indibacter alkaliphilus Strain LW1T, Isolated from Lonar Lake, a Haloalkaline Lake in the Buldana District of Maharashtra, India.</title>
        <authorList>
            <person name="Singh A."/>
            <person name="Kumar Jangir P."/>
            <person name="Sharma R."/>
            <person name="Singh A."/>
            <person name="Kumar Pinnaka A."/>
            <person name="Shivaji S."/>
        </authorList>
    </citation>
    <scope>NUCLEOTIDE SEQUENCE [LARGE SCALE GENOMIC DNA]</scope>
    <source>
        <strain evidence="2">CCUG 57479 / KCTC 22604 / LW1</strain>
    </source>
</reference>
<gene>
    <name evidence="1" type="ORF">A33Q_2335</name>
</gene>
<sequence>MAAPDLWGFQKPRRSLLKSKTLFYSQFPEKPSRSEKDLKGWQQPDLWGFQKPRRSLLKSKTLF</sequence>
<dbReference type="STRING" id="1189612.A33Q_2335"/>
<comment type="caution">
    <text evidence="1">The sequence shown here is derived from an EMBL/GenBank/DDBJ whole genome shotgun (WGS) entry which is preliminary data.</text>
</comment>